<evidence type="ECO:0000256" key="4">
    <source>
        <dbReference type="ARBA" id="ARBA00022801"/>
    </source>
</evidence>
<dbReference type="GO" id="GO:0003723">
    <property type="term" value="F:RNA binding"/>
    <property type="evidence" value="ECO:0007669"/>
    <property type="project" value="TreeGrafter"/>
</dbReference>
<evidence type="ECO:0000256" key="8">
    <source>
        <dbReference type="SAM" id="MobiDB-lite"/>
    </source>
</evidence>
<dbReference type="Proteomes" id="UP000054477">
    <property type="component" value="Unassembled WGS sequence"/>
</dbReference>
<keyword evidence="12" id="KW-1185">Reference proteome</keyword>
<evidence type="ECO:0000259" key="10">
    <source>
        <dbReference type="PROSITE" id="PS51194"/>
    </source>
</evidence>
<name>A0A0C9Y2N1_9AGAR</name>
<dbReference type="InterPro" id="IPR014001">
    <property type="entry name" value="Helicase_ATP-bd"/>
</dbReference>
<dbReference type="GO" id="GO:0071013">
    <property type="term" value="C:catalytic step 2 spliceosome"/>
    <property type="evidence" value="ECO:0007669"/>
    <property type="project" value="TreeGrafter"/>
</dbReference>
<dbReference type="CDD" id="cd18791">
    <property type="entry name" value="SF2_C_RHA"/>
    <property type="match status" value="1"/>
</dbReference>
<dbReference type="PROSITE" id="PS51194">
    <property type="entry name" value="HELICASE_CTER"/>
    <property type="match status" value="1"/>
</dbReference>
<sequence>MSLNFWKPGATGPGSNLDRDSQTEENVLTSAPFYSSSSYSLQSIQAQREHLPIFKHRDKLLYSIEKYGVNIVVGQTGCGKTTQLPQFLREAGWASDGRVIACTQPRRVAATSVAARVATEVGTTLGAEVGYTIRFEDVSSKEETRILYLTDGMLFRETLVDPLLSRYSVIMASSSISLSSCVHQYSNSFKVDEAHERSVYTDLLLGVLKKIRRKRPTLRIIVSSATLDASTFLEYFTSAMSPEEAAVVSLEGRMYPVEVAYLCEPTPDYVGKAAEVAWNINLQQGPGDILVFLTGREDIERCLEELSEFIPLSPPHVTRLAPLALHAGLTTDEQLQVFVPAEIGTRKVIVSTNIAEASVTIEGIKFVIDCGFVKIRIYNPTTALASLATVPISVASATQRAGRAGRTSPGICYRLYPLSLFNSLPSVTPPEITRTDMTTAILQLKSIGIDDLMKFEWLTAPPAESVLRAFEGLFAAAMIDDRGHLSVVGEQVAECPVEVGIARMLFQSKEFQCGEEILTIAAMTTVQDVFIIPDGAPGALAELQRRKFTAEEGDHLTLLNAFNAFSRYGRSSTWCKAHALSFRAMSRAVSIRSQLKKYMQRFKLPLDSCEGDAKRLRRCLVSGYWRNGARWVADGTYRSVRGDKILHVHPTSVLFTRKPRSGWVVFHEMEETKKTQ</sequence>
<dbReference type="FunFam" id="3.40.50.300:FF:000578">
    <property type="entry name" value="probable ATP-dependent RNA helicase DHX35"/>
    <property type="match status" value="1"/>
</dbReference>
<evidence type="ECO:0000256" key="1">
    <source>
        <dbReference type="ARBA" id="ARBA00008792"/>
    </source>
</evidence>
<protein>
    <recommendedName>
        <fullName evidence="2">RNA helicase</fullName>
        <ecNumber evidence="2">3.6.4.13</ecNumber>
    </recommendedName>
</protein>
<dbReference type="PROSITE" id="PS51192">
    <property type="entry name" value="HELICASE_ATP_BIND_1"/>
    <property type="match status" value="1"/>
</dbReference>
<dbReference type="InterPro" id="IPR007502">
    <property type="entry name" value="Helicase-assoc_dom"/>
</dbReference>
<dbReference type="GO" id="GO:0005524">
    <property type="term" value="F:ATP binding"/>
    <property type="evidence" value="ECO:0007669"/>
    <property type="project" value="UniProtKB-KW"/>
</dbReference>
<dbReference type="PANTHER" id="PTHR18934">
    <property type="entry name" value="ATP-DEPENDENT RNA HELICASE"/>
    <property type="match status" value="1"/>
</dbReference>
<proteinExistence type="inferred from homology"/>
<feature type="domain" description="Helicase ATP-binding" evidence="9">
    <location>
        <begin position="61"/>
        <end position="245"/>
    </location>
</feature>
<dbReference type="InterPro" id="IPR001650">
    <property type="entry name" value="Helicase_C-like"/>
</dbReference>
<dbReference type="GO" id="GO:0003724">
    <property type="term" value="F:RNA helicase activity"/>
    <property type="evidence" value="ECO:0007669"/>
    <property type="project" value="UniProtKB-EC"/>
</dbReference>
<dbReference type="GO" id="GO:0016787">
    <property type="term" value="F:hydrolase activity"/>
    <property type="evidence" value="ECO:0007669"/>
    <property type="project" value="UniProtKB-KW"/>
</dbReference>
<dbReference type="Gene3D" id="1.20.120.1080">
    <property type="match status" value="1"/>
</dbReference>
<dbReference type="SMART" id="SM00847">
    <property type="entry name" value="HA2"/>
    <property type="match status" value="1"/>
</dbReference>
<dbReference type="OrthoDB" id="10253254at2759"/>
<keyword evidence="5" id="KW-0347">Helicase</keyword>
<dbReference type="Pfam" id="PF00271">
    <property type="entry name" value="Helicase_C"/>
    <property type="match status" value="1"/>
</dbReference>
<keyword evidence="6" id="KW-0067">ATP-binding</keyword>
<dbReference type="InterPro" id="IPR011709">
    <property type="entry name" value="DEAD-box_helicase_OB_fold"/>
</dbReference>
<dbReference type="SMART" id="SM00487">
    <property type="entry name" value="DEXDc"/>
    <property type="match status" value="1"/>
</dbReference>
<reference evidence="11 12" key="1">
    <citation type="submission" date="2014-04" db="EMBL/GenBank/DDBJ databases">
        <authorList>
            <consortium name="DOE Joint Genome Institute"/>
            <person name="Kuo A."/>
            <person name="Kohler A."/>
            <person name="Nagy L.G."/>
            <person name="Floudas D."/>
            <person name="Copeland A."/>
            <person name="Barry K.W."/>
            <person name="Cichocki N."/>
            <person name="Veneault-Fourrey C."/>
            <person name="LaButti K."/>
            <person name="Lindquist E.A."/>
            <person name="Lipzen A."/>
            <person name="Lundell T."/>
            <person name="Morin E."/>
            <person name="Murat C."/>
            <person name="Sun H."/>
            <person name="Tunlid A."/>
            <person name="Henrissat B."/>
            <person name="Grigoriev I.V."/>
            <person name="Hibbett D.S."/>
            <person name="Martin F."/>
            <person name="Nordberg H.P."/>
            <person name="Cantor M.N."/>
            <person name="Hua S.X."/>
        </authorList>
    </citation>
    <scope>NUCLEOTIDE SEQUENCE [LARGE SCALE GENOMIC DNA]</scope>
    <source>
        <strain evidence="11 12">LaAM-08-1</strain>
    </source>
</reference>
<organism evidence="11 12">
    <name type="scientific">Laccaria amethystina LaAM-08-1</name>
    <dbReference type="NCBI Taxonomy" id="1095629"/>
    <lineage>
        <taxon>Eukaryota</taxon>
        <taxon>Fungi</taxon>
        <taxon>Dikarya</taxon>
        <taxon>Basidiomycota</taxon>
        <taxon>Agaricomycotina</taxon>
        <taxon>Agaricomycetes</taxon>
        <taxon>Agaricomycetidae</taxon>
        <taxon>Agaricales</taxon>
        <taxon>Agaricineae</taxon>
        <taxon>Hydnangiaceae</taxon>
        <taxon>Laccaria</taxon>
    </lineage>
</organism>
<evidence type="ECO:0000313" key="12">
    <source>
        <dbReference type="Proteomes" id="UP000054477"/>
    </source>
</evidence>
<dbReference type="EMBL" id="KN838543">
    <property type="protein sequence ID" value="KIK08114.1"/>
    <property type="molecule type" value="Genomic_DNA"/>
</dbReference>
<evidence type="ECO:0000256" key="7">
    <source>
        <dbReference type="ARBA" id="ARBA00047984"/>
    </source>
</evidence>
<dbReference type="HOGENOM" id="CLU_001832_5_11_1"/>
<evidence type="ECO:0000313" key="11">
    <source>
        <dbReference type="EMBL" id="KIK08114.1"/>
    </source>
</evidence>
<evidence type="ECO:0000256" key="2">
    <source>
        <dbReference type="ARBA" id="ARBA00012552"/>
    </source>
</evidence>
<dbReference type="Pfam" id="PF07717">
    <property type="entry name" value="OB_NTP_bind"/>
    <property type="match status" value="1"/>
</dbReference>
<dbReference type="Pfam" id="PF21010">
    <property type="entry name" value="HA2_C"/>
    <property type="match status" value="1"/>
</dbReference>
<dbReference type="InterPro" id="IPR027417">
    <property type="entry name" value="P-loop_NTPase"/>
</dbReference>
<feature type="domain" description="Helicase C-terminal" evidence="10">
    <location>
        <begin position="275"/>
        <end position="448"/>
    </location>
</feature>
<evidence type="ECO:0000256" key="6">
    <source>
        <dbReference type="ARBA" id="ARBA00022840"/>
    </source>
</evidence>
<keyword evidence="4" id="KW-0378">Hydrolase</keyword>
<accession>A0A0C9Y2N1</accession>
<evidence type="ECO:0000256" key="3">
    <source>
        <dbReference type="ARBA" id="ARBA00022741"/>
    </source>
</evidence>
<comment type="similarity">
    <text evidence="1">Belongs to the DEAD box helicase family. DEAH subfamily.</text>
</comment>
<reference evidence="12" key="2">
    <citation type="submission" date="2015-01" db="EMBL/GenBank/DDBJ databases">
        <title>Evolutionary Origins and Diversification of the Mycorrhizal Mutualists.</title>
        <authorList>
            <consortium name="DOE Joint Genome Institute"/>
            <consortium name="Mycorrhizal Genomics Consortium"/>
            <person name="Kohler A."/>
            <person name="Kuo A."/>
            <person name="Nagy L.G."/>
            <person name="Floudas D."/>
            <person name="Copeland A."/>
            <person name="Barry K.W."/>
            <person name="Cichocki N."/>
            <person name="Veneault-Fourrey C."/>
            <person name="LaButti K."/>
            <person name="Lindquist E.A."/>
            <person name="Lipzen A."/>
            <person name="Lundell T."/>
            <person name="Morin E."/>
            <person name="Murat C."/>
            <person name="Riley R."/>
            <person name="Ohm R."/>
            <person name="Sun H."/>
            <person name="Tunlid A."/>
            <person name="Henrissat B."/>
            <person name="Grigoriev I.V."/>
            <person name="Hibbett D.S."/>
            <person name="Martin F."/>
        </authorList>
    </citation>
    <scope>NUCLEOTIDE SEQUENCE [LARGE SCALE GENOMIC DNA]</scope>
    <source>
        <strain evidence="12">LaAM-08-1</strain>
    </source>
</reference>
<evidence type="ECO:0000256" key="5">
    <source>
        <dbReference type="ARBA" id="ARBA00022806"/>
    </source>
</evidence>
<dbReference type="SMART" id="SM00490">
    <property type="entry name" value="HELICc"/>
    <property type="match status" value="1"/>
</dbReference>
<dbReference type="PANTHER" id="PTHR18934:SF136">
    <property type="entry name" value="ATP-DEPENDENT RNA HELICASE DHX35-RELATED"/>
    <property type="match status" value="1"/>
</dbReference>
<evidence type="ECO:0000259" key="9">
    <source>
        <dbReference type="PROSITE" id="PS51192"/>
    </source>
</evidence>
<dbReference type="STRING" id="1095629.A0A0C9Y2N1"/>
<dbReference type="Gene3D" id="3.40.50.300">
    <property type="entry name" value="P-loop containing nucleotide triphosphate hydrolases"/>
    <property type="match status" value="2"/>
</dbReference>
<comment type="catalytic activity">
    <reaction evidence="7">
        <text>ATP + H2O = ADP + phosphate + H(+)</text>
        <dbReference type="Rhea" id="RHEA:13065"/>
        <dbReference type="ChEBI" id="CHEBI:15377"/>
        <dbReference type="ChEBI" id="CHEBI:15378"/>
        <dbReference type="ChEBI" id="CHEBI:30616"/>
        <dbReference type="ChEBI" id="CHEBI:43474"/>
        <dbReference type="ChEBI" id="CHEBI:456216"/>
        <dbReference type="EC" id="3.6.4.13"/>
    </reaction>
</comment>
<keyword evidence="3" id="KW-0547">Nucleotide-binding</keyword>
<feature type="region of interest" description="Disordered" evidence="8">
    <location>
        <begin position="1"/>
        <end position="21"/>
    </location>
</feature>
<gene>
    <name evidence="11" type="ORF">K443DRAFT_85563</name>
</gene>
<dbReference type="EC" id="3.6.4.13" evidence="2"/>
<dbReference type="SUPFAM" id="SSF52540">
    <property type="entry name" value="P-loop containing nucleoside triphosphate hydrolases"/>
    <property type="match status" value="1"/>
</dbReference>
<dbReference type="AlphaFoldDB" id="A0A0C9Y2N1"/>